<keyword evidence="3" id="KW-0202">Cytokine</keyword>
<sequence>MTVNTPLVKFLSVMVLLLFLMMFGGFLYVFHRLSTLHELSSGIDMLKKLQQCVKHIAEPEEMVHCMEYYNTDMSKGSQTGGKVNQMDTLIWNRERSHMEKINLGISGALIIQFPGYYFIHSQVTFSKWHVKAPLKQVIWTRKTGQGERTENRDENLLVAYCSLHRNVSVPDLCTASQTGVFRLEKQQQLFVNVTDTSLVNAATSTFRLFKLRD</sequence>
<dbReference type="Pfam" id="PF00229">
    <property type="entry name" value="TNF"/>
    <property type="match status" value="1"/>
</dbReference>
<comment type="similarity">
    <text evidence="2">Belongs to the tumor necrosis factor family.</text>
</comment>
<name>A0AAD8ZR81_9TELE</name>
<evidence type="ECO:0000256" key="2">
    <source>
        <dbReference type="ARBA" id="ARBA00008670"/>
    </source>
</evidence>
<evidence type="ECO:0000256" key="3">
    <source>
        <dbReference type="ARBA" id="ARBA00022514"/>
    </source>
</evidence>
<keyword evidence="4 5" id="KW-0472">Membrane</keyword>
<evidence type="ECO:0000313" key="8">
    <source>
        <dbReference type="Proteomes" id="UP001239994"/>
    </source>
</evidence>
<dbReference type="GO" id="GO:0005164">
    <property type="term" value="F:tumor necrosis factor receptor binding"/>
    <property type="evidence" value="ECO:0007669"/>
    <property type="project" value="InterPro"/>
</dbReference>
<keyword evidence="8" id="KW-1185">Reference proteome</keyword>
<dbReference type="InterPro" id="IPR006052">
    <property type="entry name" value="TNF_dom"/>
</dbReference>
<accession>A0AAD8ZR81</accession>
<dbReference type="PANTHER" id="PTHR11471:SF57">
    <property type="entry name" value="CD154"/>
    <property type="match status" value="1"/>
</dbReference>
<dbReference type="Proteomes" id="UP001239994">
    <property type="component" value="Unassembled WGS sequence"/>
</dbReference>
<dbReference type="EMBL" id="JAROKS010000004">
    <property type="protein sequence ID" value="KAK1803826.1"/>
    <property type="molecule type" value="Genomic_DNA"/>
</dbReference>
<keyword evidence="5" id="KW-0812">Transmembrane</keyword>
<comment type="subcellular location">
    <subcellularLocation>
        <location evidence="1">Membrane</location>
    </subcellularLocation>
</comment>
<dbReference type="GO" id="GO:0016020">
    <property type="term" value="C:membrane"/>
    <property type="evidence" value="ECO:0007669"/>
    <property type="project" value="UniProtKB-SubCell"/>
</dbReference>
<dbReference type="PANTHER" id="PTHR11471">
    <property type="entry name" value="TUMOR NECROSIS FACTOR FAMILY MEMBER"/>
    <property type="match status" value="1"/>
</dbReference>
<comment type="caution">
    <text evidence="7">The sequence shown here is derived from an EMBL/GenBank/DDBJ whole genome shotgun (WGS) entry which is preliminary data.</text>
</comment>
<dbReference type="GO" id="GO:0005125">
    <property type="term" value="F:cytokine activity"/>
    <property type="evidence" value="ECO:0007669"/>
    <property type="project" value="UniProtKB-KW"/>
</dbReference>
<evidence type="ECO:0000259" key="6">
    <source>
        <dbReference type="PROSITE" id="PS50049"/>
    </source>
</evidence>
<dbReference type="SMART" id="SM00207">
    <property type="entry name" value="TNF"/>
    <property type="match status" value="1"/>
</dbReference>
<evidence type="ECO:0000256" key="1">
    <source>
        <dbReference type="ARBA" id="ARBA00004370"/>
    </source>
</evidence>
<feature type="domain" description="THD" evidence="6">
    <location>
        <begin position="64"/>
        <end position="211"/>
    </location>
</feature>
<dbReference type="InterPro" id="IPR008983">
    <property type="entry name" value="Tumour_necrosis_fac-like_dom"/>
</dbReference>
<feature type="transmembrane region" description="Helical" evidence="5">
    <location>
        <begin position="6"/>
        <end position="30"/>
    </location>
</feature>
<dbReference type="PROSITE" id="PS50049">
    <property type="entry name" value="THD_2"/>
    <property type="match status" value="1"/>
</dbReference>
<dbReference type="AlphaFoldDB" id="A0AAD8ZR81"/>
<dbReference type="SUPFAM" id="SSF49842">
    <property type="entry name" value="TNF-like"/>
    <property type="match status" value="1"/>
</dbReference>
<organism evidence="7 8">
    <name type="scientific">Electrophorus voltai</name>
    <dbReference type="NCBI Taxonomy" id="2609070"/>
    <lineage>
        <taxon>Eukaryota</taxon>
        <taxon>Metazoa</taxon>
        <taxon>Chordata</taxon>
        <taxon>Craniata</taxon>
        <taxon>Vertebrata</taxon>
        <taxon>Euteleostomi</taxon>
        <taxon>Actinopterygii</taxon>
        <taxon>Neopterygii</taxon>
        <taxon>Teleostei</taxon>
        <taxon>Ostariophysi</taxon>
        <taxon>Gymnotiformes</taxon>
        <taxon>Gymnotoidei</taxon>
        <taxon>Gymnotidae</taxon>
        <taxon>Electrophorus</taxon>
    </lineage>
</organism>
<reference evidence="7" key="1">
    <citation type="submission" date="2023-03" db="EMBL/GenBank/DDBJ databases">
        <title>Electrophorus voltai genome.</title>
        <authorList>
            <person name="Bian C."/>
        </authorList>
    </citation>
    <scope>NUCLEOTIDE SEQUENCE</scope>
    <source>
        <strain evidence="7">CB-2022</strain>
        <tissue evidence="7">Muscle</tissue>
    </source>
</reference>
<dbReference type="GO" id="GO:0005615">
    <property type="term" value="C:extracellular space"/>
    <property type="evidence" value="ECO:0007669"/>
    <property type="project" value="UniProtKB-KW"/>
</dbReference>
<evidence type="ECO:0000256" key="4">
    <source>
        <dbReference type="ARBA" id="ARBA00023136"/>
    </source>
</evidence>
<evidence type="ECO:0000256" key="5">
    <source>
        <dbReference type="SAM" id="Phobius"/>
    </source>
</evidence>
<proteinExistence type="inferred from homology"/>
<keyword evidence="5" id="KW-1133">Transmembrane helix</keyword>
<evidence type="ECO:0000313" key="7">
    <source>
        <dbReference type="EMBL" id="KAK1803826.1"/>
    </source>
</evidence>
<dbReference type="Gene3D" id="2.60.120.40">
    <property type="match status" value="1"/>
</dbReference>
<dbReference type="GO" id="GO:0006955">
    <property type="term" value="P:immune response"/>
    <property type="evidence" value="ECO:0007669"/>
    <property type="project" value="InterPro"/>
</dbReference>
<protein>
    <recommendedName>
        <fullName evidence="6">THD domain-containing protein</fullName>
    </recommendedName>
</protein>
<gene>
    <name evidence="7" type="ORF">P4O66_003781</name>
</gene>